<proteinExistence type="predicted"/>
<protein>
    <submittedName>
        <fullName evidence="1">Uncharacterized protein</fullName>
    </submittedName>
</protein>
<dbReference type="VEuPathDB" id="MicrosporidiaDB:NEQG_02263"/>
<reference evidence="1" key="1">
    <citation type="submission" date="2011-01" db="EMBL/GenBank/DDBJ databases">
        <title>The Genome Sequence of Nematocida parisii strain ERTm3.</title>
        <authorList>
            <consortium name="The Broad Institute Genome Sequencing Platform"/>
            <consortium name="The Broad Institute Genome Sequencing Center for Infectious Disease"/>
            <person name="Cuomo C."/>
            <person name="Troemel E."/>
            <person name="Young S.K."/>
            <person name="Zeng Q."/>
            <person name="Gargeya S."/>
            <person name="Fitzgerald M."/>
            <person name="Haas B."/>
            <person name="Abouelleil A."/>
            <person name="Alvarado L."/>
            <person name="Arachchi H.M."/>
            <person name="Berlin A."/>
            <person name="Chapman S.B."/>
            <person name="Gearin G."/>
            <person name="Goldberg J."/>
            <person name="Griggs A."/>
            <person name="Gujja S."/>
            <person name="Hansen M."/>
            <person name="Heiman D."/>
            <person name="Howarth C."/>
            <person name="Larimer J."/>
            <person name="Lui A."/>
            <person name="MacDonald P.J.P."/>
            <person name="McCowen C."/>
            <person name="Montmayeur A."/>
            <person name="Murphy C."/>
            <person name="Neiman D."/>
            <person name="Pearson M."/>
            <person name="Priest M."/>
            <person name="Roberts A."/>
            <person name="Saif S."/>
            <person name="Shea T."/>
            <person name="Sisk P."/>
            <person name="Stolte C."/>
            <person name="Sykes S."/>
            <person name="Wortman J."/>
            <person name="Nusbaum C."/>
            <person name="Birren B."/>
        </authorList>
    </citation>
    <scope>NUCLEOTIDE SEQUENCE</scope>
    <source>
        <strain evidence="1">ERTm3</strain>
    </source>
</reference>
<dbReference type="InParanoid" id="I3EER9"/>
<gene>
    <name evidence="1" type="ORF">NEQG_02263</name>
</gene>
<dbReference type="OrthoDB" id="2185968at2759"/>
<evidence type="ECO:0000313" key="2">
    <source>
        <dbReference type="Proteomes" id="UP000002872"/>
    </source>
</evidence>
<sequence length="62" mass="7515">MFNLRHLERFVEMPIGKIEWDPIEDSKLIQTSEPLFPSKKRVNLFELEMNNSLCKFETTWEK</sequence>
<dbReference type="EMBL" id="GL870881">
    <property type="protein sequence ID" value="EIJ87716.1"/>
    <property type="molecule type" value="Genomic_DNA"/>
</dbReference>
<accession>I3EER9</accession>
<dbReference type="HOGENOM" id="CLU_2904711_0_0_1"/>
<dbReference type="AlphaFoldDB" id="I3EER9"/>
<name>I3EER9_NEMP3</name>
<keyword evidence="2" id="KW-1185">Reference proteome</keyword>
<dbReference type="OMA" id="CKFETTW"/>
<evidence type="ECO:0000313" key="1">
    <source>
        <dbReference type="EMBL" id="EIJ87716.1"/>
    </source>
</evidence>
<organism evidence="1 2">
    <name type="scientific">Nematocida parisii (strain ERTm3)</name>
    <name type="common">Nematode killer fungus</name>
    <dbReference type="NCBI Taxonomy" id="935791"/>
    <lineage>
        <taxon>Eukaryota</taxon>
        <taxon>Fungi</taxon>
        <taxon>Fungi incertae sedis</taxon>
        <taxon>Microsporidia</taxon>
        <taxon>Nematocida</taxon>
    </lineage>
</organism>
<dbReference type="Proteomes" id="UP000002872">
    <property type="component" value="Unassembled WGS sequence"/>
</dbReference>